<feature type="compositionally biased region" description="Basic residues" evidence="1">
    <location>
        <begin position="40"/>
        <end position="49"/>
    </location>
</feature>
<evidence type="ECO:0000313" key="3">
    <source>
        <dbReference type="Proteomes" id="UP000729402"/>
    </source>
</evidence>
<dbReference type="AlphaFoldDB" id="A0A8J5SHN4"/>
<protein>
    <submittedName>
        <fullName evidence="2">Uncharacterized protein</fullName>
    </submittedName>
</protein>
<evidence type="ECO:0000313" key="2">
    <source>
        <dbReference type="EMBL" id="KAG8069072.1"/>
    </source>
</evidence>
<proteinExistence type="predicted"/>
<dbReference type="PANTHER" id="PTHR33697:SF3">
    <property type="entry name" value="TUDOR_PWWP_MBT SUPERFAMILY PROTEIN"/>
    <property type="match status" value="1"/>
</dbReference>
<dbReference type="Proteomes" id="UP000729402">
    <property type="component" value="Unassembled WGS sequence"/>
</dbReference>
<dbReference type="PANTHER" id="PTHR33697">
    <property type="entry name" value="T17B22.17 PROTEIN-RELATED"/>
    <property type="match status" value="1"/>
</dbReference>
<organism evidence="2 3">
    <name type="scientific">Zizania palustris</name>
    <name type="common">Northern wild rice</name>
    <dbReference type="NCBI Taxonomy" id="103762"/>
    <lineage>
        <taxon>Eukaryota</taxon>
        <taxon>Viridiplantae</taxon>
        <taxon>Streptophyta</taxon>
        <taxon>Embryophyta</taxon>
        <taxon>Tracheophyta</taxon>
        <taxon>Spermatophyta</taxon>
        <taxon>Magnoliopsida</taxon>
        <taxon>Liliopsida</taxon>
        <taxon>Poales</taxon>
        <taxon>Poaceae</taxon>
        <taxon>BOP clade</taxon>
        <taxon>Oryzoideae</taxon>
        <taxon>Oryzeae</taxon>
        <taxon>Zizaniinae</taxon>
        <taxon>Zizania</taxon>
    </lineage>
</organism>
<comment type="caution">
    <text evidence="2">The sequence shown here is derived from an EMBL/GenBank/DDBJ whole genome shotgun (WGS) entry which is preliminary data.</text>
</comment>
<reference evidence="2" key="2">
    <citation type="submission" date="2021-02" db="EMBL/GenBank/DDBJ databases">
        <authorList>
            <person name="Kimball J.A."/>
            <person name="Haas M.W."/>
            <person name="Macchietto M."/>
            <person name="Kono T."/>
            <person name="Duquette J."/>
            <person name="Shao M."/>
        </authorList>
    </citation>
    <scope>NUCLEOTIDE SEQUENCE</scope>
    <source>
        <tissue evidence="2">Fresh leaf tissue</tissue>
    </source>
</reference>
<keyword evidence="3" id="KW-1185">Reference proteome</keyword>
<sequence length="507" mass="55635">MRDLRDIGSNTIPNRIPNVATFSGFTDGLPSTCLVKRSRQSHATAKRKRPCPDQDQVCGSLRKKDRSRPLSELCNGDLWNGFKPNGQKADQHSMDIGSCSSSSSGTSSLDTIMDKCSSRRDGPFKTDESKGTEISCMTRFLESHGNDFAATSLTAGSMLELDHLQVHQPSALTKDPVCKRNIQATDCSKDSMPSRCDRRNSKKQIINSADCGGNNGVRNALDPEYDKNRAVKHRASSNETILLEKKMGKNSLNKPGPDGGKQLSIFPTGLDCDGAAKQQCSESRHKHEESSEILRSRSNCENVSASSLAFELPFQVLPPGQKILEPAKCHGVRPTKTLHLNPILHDVELSADGCTNQGRRVPLVSLMSRWNRRPVVGYPVSVEVLDGVCCFPASSINDHHATTSIVNGIWKRDEAADPECPRSRPGGAKPKSHRKTSEYEMDNLWQPHTKKPASSRKMRRLSSFVTNQRGAGEDKSAVGKFSGPTIACIPLRVVFSRINEALGFQIK</sequence>
<reference evidence="2" key="1">
    <citation type="journal article" date="2021" name="bioRxiv">
        <title>Whole Genome Assembly and Annotation of Northern Wild Rice, Zizania palustris L., Supports a Whole Genome Duplication in the Zizania Genus.</title>
        <authorList>
            <person name="Haas M."/>
            <person name="Kono T."/>
            <person name="Macchietto M."/>
            <person name="Millas R."/>
            <person name="McGilp L."/>
            <person name="Shao M."/>
            <person name="Duquette J."/>
            <person name="Hirsch C.N."/>
            <person name="Kimball J."/>
        </authorList>
    </citation>
    <scope>NUCLEOTIDE SEQUENCE</scope>
    <source>
        <tissue evidence="2">Fresh leaf tissue</tissue>
    </source>
</reference>
<dbReference type="InterPro" id="IPR044679">
    <property type="entry name" value="PWWP2-like"/>
</dbReference>
<evidence type="ECO:0000256" key="1">
    <source>
        <dbReference type="SAM" id="MobiDB-lite"/>
    </source>
</evidence>
<accession>A0A8J5SHN4</accession>
<dbReference type="OrthoDB" id="674240at2759"/>
<dbReference type="EMBL" id="JAAALK010000284">
    <property type="protein sequence ID" value="KAG8069072.1"/>
    <property type="molecule type" value="Genomic_DNA"/>
</dbReference>
<feature type="region of interest" description="Disordered" evidence="1">
    <location>
        <begin position="40"/>
        <end position="64"/>
    </location>
</feature>
<name>A0A8J5SHN4_ZIZPA</name>
<feature type="compositionally biased region" description="Basic residues" evidence="1">
    <location>
        <begin position="448"/>
        <end position="460"/>
    </location>
</feature>
<gene>
    <name evidence="2" type="ORF">GUJ93_ZPchr0005g15250</name>
</gene>
<feature type="region of interest" description="Disordered" evidence="1">
    <location>
        <begin position="416"/>
        <end position="460"/>
    </location>
</feature>